<comment type="similarity">
    <text evidence="2">Belongs to the sphingomyelin synthase family.</text>
</comment>
<evidence type="ECO:0000256" key="9">
    <source>
        <dbReference type="SAM" id="Phobius"/>
    </source>
</evidence>
<evidence type="ECO:0000256" key="8">
    <source>
        <dbReference type="ARBA" id="ARBA00023136"/>
    </source>
</evidence>
<dbReference type="GO" id="GO:0005886">
    <property type="term" value="C:plasma membrane"/>
    <property type="evidence" value="ECO:0007669"/>
    <property type="project" value="TreeGrafter"/>
</dbReference>
<dbReference type="OrthoDB" id="422827at2759"/>
<dbReference type="InterPro" id="IPR025749">
    <property type="entry name" value="Sphingomyelin_synth-like_dom"/>
</dbReference>
<keyword evidence="5" id="KW-0746">Sphingolipid metabolism</keyword>
<comment type="caution">
    <text evidence="11">The sequence shown here is derived from an EMBL/GenBank/DDBJ whole genome shotgun (WGS) entry which is preliminary data.</text>
</comment>
<evidence type="ECO:0000259" key="10">
    <source>
        <dbReference type="Pfam" id="PF14360"/>
    </source>
</evidence>
<reference evidence="11" key="1">
    <citation type="submission" date="2020-10" db="EMBL/GenBank/DDBJ databases">
        <authorList>
            <person name="Kikuchi T."/>
        </authorList>
    </citation>
    <scope>NUCLEOTIDE SEQUENCE</scope>
    <source>
        <strain evidence="11">NKZ352</strain>
    </source>
</reference>
<gene>
    <name evidence="11" type="ORF">CAUJ_LOCUS16193</name>
</gene>
<sequence>MNSPRRWWWLHATSWLFALVGVVFLVISHGHYTLDVILSYFICTRIFWLYHTMAAHPTLRSSVHNHHRKEFWFPIFRWLEADIQRPVPRRFQFPLPIPGFLSSLESRRRVGNGRPAIE</sequence>
<dbReference type="GO" id="GO:0006686">
    <property type="term" value="P:sphingomyelin biosynthetic process"/>
    <property type="evidence" value="ECO:0007669"/>
    <property type="project" value="TreeGrafter"/>
</dbReference>
<evidence type="ECO:0000256" key="1">
    <source>
        <dbReference type="ARBA" id="ARBA00004141"/>
    </source>
</evidence>
<dbReference type="GO" id="GO:0033188">
    <property type="term" value="F:sphingomyelin synthase activity"/>
    <property type="evidence" value="ECO:0007669"/>
    <property type="project" value="TreeGrafter"/>
</dbReference>
<evidence type="ECO:0000256" key="6">
    <source>
        <dbReference type="ARBA" id="ARBA00022989"/>
    </source>
</evidence>
<evidence type="ECO:0000256" key="3">
    <source>
        <dbReference type="ARBA" id="ARBA00022679"/>
    </source>
</evidence>
<evidence type="ECO:0000256" key="2">
    <source>
        <dbReference type="ARBA" id="ARBA00005441"/>
    </source>
</evidence>
<dbReference type="PANTHER" id="PTHR21290:SF27">
    <property type="entry name" value="PHOSPHATIDYLCHOLINE:CERAMIDE CHOLINEPHOSPHOTRANSFERASE 1"/>
    <property type="match status" value="1"/>
</dbReference>
<evidence type="ECO:0000313" key="12">
    <source>
        <dbReference type="Proteomes" id="UP000835052"/>
    </source>
</evidence>
<protein>
    <recommendedName>
        <fullName evidence="10">Sphingomyelin synthase-like domain-containing protein</fullName>
    </recommendedName>
</protein>
<comment type="subcellular location">
    <subcellularLocation>
        <location evidence="1">Membrane</location>
        <topology evidence="1">Multi-pass membrane protein</topology>
    </subcellularLocation>
</comment>
<feature type="domain" description="Sphingomyelin synthase-like" evidence="10">
    <location>
        <begin position="3"/>
        <end position="52"/>
    </location>
</feature>
<organism evidence="11 12">
    <name type="scientific">Caenorhabditis auriculariae</name>
    <dbReference type="NCBI Taxonomy" id="2777116"/>
    <lineage>
        <taxon>Eukaryota</taxon>
        <taxon>Metazoa</taxon>
        <taxon>Ecdysozoa</taxon>
        <taxon>Nematoda</taxon>
        <taxon>Chromadorea</taxon>
        <taxon>Rhabditida</taxon>
        <taxon>Rhabditina</taxon>
        <taxon>Rhabditomorpha</taxon>
        <taxon>Rhabditoidea</taxon>
        <taxon>Rhabditidae</taxon>
        <taxon>Peloderinae</taxon>
        <taxon>Caenorhabditis</taxon>
    </lineage>
</organism>
<proteinExistence type="inferred from homology"/>
<dbReference type="GO" id="GO:0046513">
    <property type="term" value="P:ceramide biosynthetic process"/>
    <property type="evidence" value="ECO:0007669"/>
    <property type="project" value="TreeGrafter"/>
</dbReference>
<keyword evidence="12" id="KW-1185">Reference proteome</keyword>
<feature type="transmembrane region" description="Helical" evidence="9">
    <location>
        <begin position="32"/>
        <end position="50"/>
    </location>
</feature>
<accession>A0A8S1HW05</accession>
<dbReference type="Proteomes" id="UP000835052">
    <property type="component" value="Unassembled WGS sequence"/>
</dbReference>
<evidence type="ECO:0000256" key="4">
    <source>
        <dbReference type="ARBA" id="ARBA00022692"/>
    </source>
</evidence>
<keyword evidence="4 9" id="KW-0812">Transmembrane</keyword>
<feature type="transmembrane region" description="Helical" evidence="9">
    <location>
        <begin position="7"/>
        <end position="26"/>
    </location>
</feature>
<keyword evidence="6 9" id="KW-1133">Transmembrane helix</keyword>
<name>A0A8S1HW05_9PELO</name>
<dbReference type="GO" id="GO:0047493">
    <property type="term" value="F:ceramide cholinephosphotransferase activity"/>
    <property type="evidence" value="ECO:0007669"/>
    <property type="project" value="TreeGrafter"/>
</dbReference>
<evidence type="ECO:0000256" key="5">
    <source>
        <dbReference type="ARBA" id="ARBA00022919"/>
    </source>
</evidence>
<dbReference type="PANTHER" id="PTHR21290">
    <property type="entry name" value="SPHINGOMYELIN SYNTHETASE"/>
    <property type="match status" value="1"/>
</dbReference>
<dbReference type="AlphaFoldDB" id="A0A8S1HW05"/>
<evidence type="ECO:0000256" key="7">
    <source>
        <dbReference type="ARBA" id="ARBA00023098"/>
    </source>
</evidence>
<keyword evidence="3" id="KW-0808">Transferase</keyword>
<dbReference type="GO" id="GO:0005789">
    <property type="term" value="C:endoplasmic reticulum membrane"/>
    <property type="evidence" value="ECO:0007669"/>
    <property type="project" value="TreeGrafter"/>
</dbReference>
<keyword evidence="7" id="KW-0443">Lipid metabolism</keyword>
<dbReference type="GO" id="GO:0000139">
    <property type="term" value="C:Golgi membrane"/>
    <property type="evidence" value="ECO:0007669"/>
    <property type="project" value="TreeGrafter"/>
</dbReference>
<dbReference type="InterPro" id="IPR045221">
    <property type="entry name" value="Sphingomyelin_synth-like"/>
</dbReference>
<evidence type="ECO:0000313" key="11">
    <source>
        <dbReference type="EMBL" id="CAD6200296.1"/>
    </source>
</evidence>
<dbReference type="EMBL" id="CAJGYM010000302">
    <property type="protein sequence ID" value="CAD6200296.1"/>
    <property type="molecule type" value="Genomic_DNA"/>
</dbReference>
<keyword evidence="8 9" id="KW-0472">Membrane</keyword>
<dbReference type="Pfam" id="PF14360">
    <property type="entry name" value="PAP2_C"/>
    <property type="match status" value="1"/>
</dbReference>